<dbReference type="Gene3D" id="1.10.260.40">
    <property type="entry name" value="lambda repressor-like DNA-binding domains"/>
    <property type="match status" value="1"/>
</dbReference>
<comment type="caution">
    <text evidence="5">The sequence shown here is derived from an EMBL/GenBank/DDBJ whole genome shotgun (WGS) entry which is preliminary data.</text>
</comment>
<dbReference type="InterPro" id="IPR001387">
    <property type="entry name" value="Cro/C1-type_HTH"/>
</dbReference>
<dbReference type="RefSeq" id="WP_146501941.1">
    <property type="nucleotide sequence ID" value="NZ_SJPG01000001.1"/>
</dbReference>
<keyword evidence="2" id="KW-0238">DNA-binding</keyword>
<organism evidence="5 6">
    <name type="scientific">Rubinisphaera italica</name>
    <dbReference type="NCBI Taxonomy" id="2527969"/>
    <lineage>
        <taxon>Bacteria</taxon>
        <taxon>Pseudomonadati</taxon>
        <taxon>Planctomycetota</taxon>
        <taxon>Planctomycetia</taxon>
        <taxon>Planctomycetales</taxon>
        <taxon>Planctomycetaceae</taxon>
        <taxon>Rubinisphaera</taxon>
    </lineage>
</organism>
<dbReference type="AlphaFoldDB" id="A0A5C5XC49"/>
<dbReference type="InterPro" id="IPR010982">
    <property type="entry name" value="Lambda_DNA-bd_dom_sf"/>
</dbReference>
<feature type="domain" description="HTH cro/C1-type" evidence="4">
    <location>
        <begin position="14"/>
        <end position="68"/>
    </location>
</feature>
<name>A0A5C5XC49_9PLAN</name>
<gene>
    <name evidence="5" type="ORF">Pan54_04550</name>
</gene>
<dbReference type="GO" id="GO:0003677">
    <property type="term" value="F:DNA binding"/>
    <property type="evidence" value="ECO:0007669"/>
    <property type="project" value="UniProtKB-KW"/>
</dbReference>
<protein>
    <submittedName>
        <fullName evidence="5">Anaerobic benzoate catabolism transcriptional regulator</fullName>
    </submittedName>
</protein>
<dbReference type="SMART" id="SM00530">
    <property type="entry name" value="HTH_XRE"/>
    <property type="match status" value="1"/>
</dbReference>
<evidence type="ECO:0000313" key="6">
    <source>
        <dbReference type="Proteomes" id="UP000316095"/>
    </source>
</evidence>
<keyword evidence="6" id="KW-1185">Reference proteome</keyword>
<dbReference type="EMBL" id="SJPG01000001">
    <property type="protein sequence ID" value="TWT59745.1"/>
    <property type="molecule type" value="Genomic_DNA"/>
</dbReference>
<dbReference type="PANTHER" id="PTHR46797:SF23">
    <property type="entry name" value="HTH-TYPE TRANSCRIPTIONAL REGULATOR SUTR"/>
    <property type="match status" value="1"/>
</dbReference>
<keyword evidence="1" id="KW-0805">Transcription regulation</keyword>
<proteinExistence type="predicted"/>
<dbReference type="InterPro" id="IPR050807">
    <property type="entry name" value="TransReg_Diox_bact_type"/>
</dbReference>
<dbReference type="GO" id="GO:0005829">
    <property type="term" value="C:cytosol"/>
    <property type="evidence" value="ECO:0007669"/>
    <property type="project" value="TreeGrafter"/>
</dbReference>
<dbReference type="Pfam" id="PF01381">
    <property type="entry name" value="HTH_3"/>
    <property type="match status" value="1"/>
</dbReference>
<evidence type="ECO:0000256" key="3">
    <source>
        <dbReference type="ARBA" id="ARBA00023163"/>
    </source>
</evidence>
<dbReference type="CDD" id="cd00093">
    <property type="entry name" value="HTH_XRE"/>
    <property type="match status" value="1"/>
</dbReference>
<dbReference type="OrthoDB" id="9814553at2"/>
<dbReference type="SUPFAM" id="SSF47413">
    <property type="entry name" value="lambda repressor-like DNA-binding domains"/>
    <property type="match status" value="1"/>
</dbReference>
<dbReference type="GO" id="GO:0003700">
    <property type="term" value="F:DNA-binding transcription factor activity"/>
    <property type="evidence" value="ECO:0007669"/>
    <property type="project" value="TreeGrafter"/>
</dbReference>
<dbReference type="PROSITE" id="PS50943">
    <property type="entry name" value="HTH_CROC1"/>
    <property type="match status" value="1"/>
</dbReference>
<evidence type="ECO:0000259" key="4">
    <source>
        <dbReference type="PROSITE" id="PS50943"/>
    </source>
</evidence>
<dbReference type="PANTHER" id="PTHR46797">
    <property type="entry name" value="HTH-TYPE TRANSCRIPTIONAL REGULATOR"/>
    <property type="match status" value="1"/>
</dbReference>
<reference evidence="5 6" key="1">
    <citation type="submission" date="2019-02" db="EMBL/GenBank/DDBJ databases">
        <title>Deep-cultivation of Planctomycetes and their phenomic and genomic characterization uncovers novel biology.</title>
        <authorList>
            <person name="Wiegand S."/>
            <person name="Jogler M."/>
            <person name="Boedeker C."/>
            <person name="Pinto D."/>
            <person name="Vollmers J."/>
            <person name="Rivas-Marin E."/>
            <person name="Kohn T."/>
            <person name="Peeters S.H."/>
            <person name="Heuer A."/>
            <person name="Rast P."/>
            <person name="Oberbeckmann S."/>
            <person name="Bunk B."/>
            <person name="Jeske O."/>
            <person name="Meyerdierks A."/>
            <person name="Storesund J.E."/>
            <person name="Kallscheuer N."/>
            <person name="Luecker S."/>
            <person name="Lage O.M."/>
            <person name="Pohl T."/>
            <person name="Merkel B.J."/>
            <person name="Hornburger P."/>
            <person name="Mueller R.-W."/>
            <person name="Bruemmer F."/>
            <person name="Labrenz M."/>
            <person name="Spormann A.M."/>
            <person name="Op Den Camp H."/>
            <person name="Overmann J."/>
            <person name="Amann R."/>
            <person name="Jetten M.S.M."/>
            <person name="Mascher T."/>
            <person name="Medema M.H."/>
            <person name="Devos D.P."/>
            <person name="Kaster A.-K."/>
            <person name="Ovreas L."/>
            <person name="Rohde M."/>
            <person name="Galperin M.Y."/>
            <person name="Jogler C."/>
        </authorList>
    </citation>
    <scope>NUCLEOTIDE SEQUENCE [LARGE SCALE GENOMIC DNA]</scope>
    <source>
        <strain evidence="5 6">Pan54</strain>
    </source>
</reference>
<evidence type="ECO:0000313" key="5">
    <source>
        <dbReference type="EMBL" id="TWT59745.1"/>
    </source>
</evidence>
<evidence type="ECO:0000256" key="2">
    <source>
        <dbReference type="ARBA" id="ARBA00023125"/>
    </source>
</evidence>
<dbReference type="Proteomes" id="UP000316095">
    <property type="component" value="Unassembled WGS sequence"/>
</dbReference>
<keyword evidence="3" id="KW-0804">Transcription</keyword>
<accession>A0A5C5XC49</accession>
<sequence length="74" mass="8354">MAEEDIRIRFGNRLRAVRNQAGISQEKLGELAGLHRTFISMVERGERNVTIATVEKLARALDCGLYHLMPDSVE</sequence>
<evidence type="ECO:0000256" key="1">
    <source>
        <dbReference type="ARBA" id="ARBA00023015"/>
    </source>
</evidence>